<gene>
    <name evidence="2" type="ORF">NUITMVK2_0850</name>
</gene>
<evidence type="ECO:0000313" key="3">
    <source>
        <dbReference type="Proteomes" id="UP001319930"/>
    </source>
</evidence>
<name>A0A1B1LQG1_KLEPN</name>
<protein>
    <submittedName>
        <fullName evidence="1">Uncharacterized protein</fullName>
    </submittedName>
</protein>
<sequence length="119" mass="13777">MFKNLAEYLQSQRKIEEAQKRKLNLLKLTVRNGDEREIIAALIDIGATGVDFKQTSFDYIYEYFSSARIIDVLVIMLLLNMKHPLSEGAIKKAYARQSDSEESRSAYISLIVDTIEKRW</sequence>
<organism evidence="1">
    <name type="scientific">Klebsiella pneumoniae</name>
    <dbReference type="NCBI Taxonomy" id="573"/>
    <lineage>
        <taxon>Bacteria</taxon>
        <taxon>Pseudomonadati</taxon>
        <taxon>Pseudomonadota</taxon>
        <taxon>Gammaproteobacteria</taxon>
        <taxon>Enterobacterales</taxon>
        <taxon>Enterobacteriaceae</taxon>
        <taxon>Klebsiella/Raoultella group</taxon>
        <taxon>Klebsiella</taxon>
        <taxon>Klebsiella pneumoniae complex</taxon>
    </lineage>
</organism>
<evidence type="ECO:0000313" key="2">
    <source>
        <dbReference type="EMBL" id="BDB30971.1"/>
    </source>
</evidence>
<reference evidence="2 3" key="2">
    <citation type="submission" date="2021-09" db="EMBL/GenBank/DDBJ databases">
        <title>Whole genome sequencing of antimicrobial-resistant bacteria isolated from aquatic animals, plants, and environment in Asia.</title>
        <authorList>
            <person name="Hirabayashi A."/>
            <person name="Suzuki M."/>
        </authorList>
    </citation>
    <scope>NUCLEOTIDE SEQUENCE [LARGE SCALE GENOMIC DNA]</scope>
    <source>
        <strain evidence="2 3">NUITM-VK2</strain>
        <plasmid evidence="2 3">pNUITM-VK2</plasmid>
    </source>
</reference>
<dbReference type="Proteomes" id="UP001319930">
    <property type="component" value="Plasmid pNUITM-VK2"/>
</dbReference>
<dbReference type="GeneID" id="93756852"/>
<evidence type="ECO:0000313" key="1">
    <source>
        <dbReference type="EMBL" id="ANS55286.1"/>
    </source>
</evidence>
<dbReference type="EMBL" id="AP025164">
    <property type="protein sequence ID" value="BDB30971.1"/>
    <property type="molecule type" value="Genomic_DNA"/>
</dbReference>
<geneLocation type="plasmid" evidence="1">
    <name>pKP04VIM</name>
</geneLocation>
<dbReference type="RefSeq" id="WP_017901038.1">
    <property type="nucleotide sequence ID" value="NZ_AP018583.1"/>
</dbReference>
<geneLocation type="plasmid" evidence="2 3">
    <name>pNUITM-VK2</name>
</geneLocation>
<accession>A0A1B1LQG1</accession>
<dbReference type="PATRIC" id="fig|573.1650.peg.5692"/>
<proteinExistence type="predicted"/>
<reference evidence="1" key="1">
    <citation type="submission" date="2015-12" db="EMBL/GenBank/DDBJ databases">
        <title>Klebsiella pneumoniae strain KP04 plasmid pKP04VIM, complete sequence.</title>
        <authorList>
            <person name="Li R."/>
            <person name="Lin D."/>
            <person name="Chen C."/>
        </authorList>
    </citation>
    <scope>NUCLEOTIDE SEQUENCE</scope>
    <source>
        <plasmid evidence="1">pKP04VIM</plasmid>
    </source>
</reference>
<keyword evidence="1" id="KW-0614">Plasmid</keyword>
<dbReference type="EMBL" id="KU318421">
    <property type="protein sequence ID" value="ANS55286.1"/>
    <property type="molecule type" value="Genomic_DNA"/>
</dbReference>
<dbReference type="AlphaFoldDB" id="A0A1B1LQG1"/>